<gene>
    <name evidence="8" type="ORF">H5P28_13760</name>
</gene>
<reference evidence="8 9" key="1">
    <citation type="submission" date="2020-07" db="EMBL/GenBank/DDBJ databases">
        <authorList>
            <person name="Feng X."/>
        </authorList>
    </citation>
    <scope>NUCLEOTIDE SEQUENCE [LARGE SCALE GENOMIC DNA]</scope>
    <source>
        <strain evidence="8 9">JCM31066</strain>
    </source>
</reference>
<dbReference type="EMBL" id="JACHVB010000035">
    <property type="protein sequence ID" value="MBC2595329.1"/>
    <property type="molecule type" value="Genomic_DNA"/>
</dbReference>
<name>A0A842HGB3_9BACT</name>
<comment type="similarity">
    <text evidence="2 7">Belongs to the ExbD/TolR family.</text>
</comment>
<dbReference type="PANTHER" id="PTHR30558">
    <property type="entry name" value="EXBD MEMBRANE COMPONENT OF PMF-DRIVEN MACROMOLECULE IMPORT SYSTEM"/>
    <property type="match status" value="1"/>
</dbReference>
<accession>A0A842HGB3</accession>
<evidence type="ECO:0000256" key="2">
    <source>
        <dbReference type="ARBA" id="ARBA00005811"/>
    </source>
</evidence>
<evidence type="ECO:0000256" key="6">
    <source>
        <dbReference type="ARBA" id="ARBA00023136"/>
    </source>
</evidence>
<keyword evidence="3" id="KW-1003">Cell membrane</keyword>
<protein>
    <submittedName>
        <fullName evidence="8">Biopolymer transporter ExbD</fullName>
    </submittedName>
</protein>
<dbReference type="AlphaFoldDB" id="A0A842HGB3"/>
<evidence type="ECO:0000256" key="4">
    <source>
        <dbReference type="ARBA" id="ARBA00022692"/>
    </source>
</evidence>
<dbReference type="PANTHER" id="PTHR30558:SF3">
    <property type="entry name" value="BIOPOLYMER TRANSPORT PROTEIN EXBD-RELATED"/>
    <property type="match status" value="1"/>
</dbReference>
<dbReference type="RefSeq" id="WP_185676282.1">
    <property type="nucleotide sequence ID" value="NZ_JACHVB010000035.1"/>
</dbReference>
<organism evidence="8 9">
    <name type="scientific">Ruficoccus amylovorans</name>
    <dbReference type="NCBI Taxonomy" id="1804625"/>
    <lineage>
        <taxon>Bacteria</taxon>
        <taxon>Pseudomonadati</taxon>
        <taxon>Verrucomicrobiota</taxon>
        <taxon>Opitutia</taxon>
        <taxon>Puniceicoccales</taxon>
        <taxon>Cerasicoccaceae</taxon>
        <taxon>Ruficoccus</taxon>
    </lineage>
</organism>
<dbReference type="GO" id="GO:0005886">
    <property type="term" value="C:plasma membrane"/>
    <property type="evidence" value="ECO:0007669"/>
    <property type="project" value="UniProtKB-SubCell"/>
</dbReference>
<keyword evidence="7" id="KW-0653">Protein transport</keyword>
<evidence type="ECO:0000313" key="8">
    <source>
        <dbReference type="EMBL" id="MBC2595329.1"/>
    </source>
</evidence>
<evidence type="ECO:0000313" key="9">
    <source>
        <dbReference type="Proteomes" id="UP000546464"/>
    </source>
</evidence>
<dbReference type="Gene3D" id="3.30.420.270">
    <property type="match status" value="1"/>
</dbReference>
<keyword evidence="6" id="KW-0472">Membrane</keyword>
<dbReference type="GO" id="GO:0015031">
    <property type="term" value="P:protein transport"/>
    <property type="evidence" value="ECO:0007669"/>
    <property type="project" value="UniProtKB-KW"/>
</dbReference>
<sequence>MRLRKREHPEADFQMAPMIDMVFLLLVFFLYAGTLARADRVREVDLPESAESRVPDNPAHRVTLSLDADGTAWLGAESLTLPQLGLRLERALTAQPDLSVEVRADRATPYGKIRPVLDACAQAGASEVIYATFQGN</sequence>
<dbReference type="GO" id="GO:0022857">
    <property type="term" value="F:transmembrane transporter activity"/>
    <property type="evidence" value="ECO:0007669"/>
    <property type="project" value="InterPro"/>
</dbReference>
<keyword evidence="5" id="KW-1133">Transmembrane helix</keyword>
<keyword evidence="7" id="KW-0813">Transport</keyword>
<proteinExistence type="inferred from homology"/>
<evidence type="ECO:0000256" key="3">
    <source>
        <dbReference type="ARBA" id="ARBA00022475"/>
    </source>
</evidence>
<comment type="subcellular location">
    <subcellularLocation>
        <location evidence="1">Cell membrane</location>
        <topology evidence="1">Single-pass membrane protein</topology>
    </subcellularLocation>
    <subcellularLocation>
        <location evidence="7">Cell membrane</location>
        <topology evidence="7">Single-pass type II membrane protein</topology>
    </subcellularLocation>
</comment>
<keyword evidence="4 7" id="KW-0812">Transmembrane</keyword>
<dbReference type="InterPro" id="IPR003400">
    <property type="entry name" value="ExbD"/>
</dbReference>
<evidence type="ECO:0000256" key="1">
    <source>
        <dbReference type="ARBA" id="ARBA00004162"/>
    </source>
</evidence>
<dbReference type="Proteomes" id="UP000546464">
    <property type="component" value="Unassembled WGS sequence"/>
</dbReference>
<evidence type="ECO:0000256" key="5">
    <source>
        <dbReference type="ARBA" id="ARBA00022989"/>
    </source>
</evidence>
<dbReference type="Pfam" id="PF02472">
    <property type="entry name" value="ExbD"/>
    <property type="match status" value="1"/>
</dbReference>
<keyword evidence="9" id="KW-1185">Reference proteome</keyword>
<comment type="caution">
    <text evidence="8">The sequence shown here is derived from an EMBL/GenBank/DDBJ whole genome shotgun (WGS) entry which is preliminary data.</text>
</comment>
<evidence type="ECO:0000256" key="7">
    <source>
        <dbReference type="RuleBase" id="RU003879"/>
    </source>
</evidence>